<evidence type="ECO:0000256" key="3">
    <source>
        <dbReference type="ARBA" id="ARBA00022692"/>
    </source>
</evidence>
<reference evidence="13" key="2">
    <citation type="submission" date="2025-09" db="UniProtKB">
        <authorList>
            <consortium name="Ensembl"/>
        </authorList>
    </citation>
    <scope>IDENTIFICATION</scope>
</reference>
<sequence length="310" mass="34809">MDPGQVLLGIVLVLMLAAVSSAQDCTCASNKRTTCALDRSGICVCRLIGSAWVANCSTLTSKCLLMKTEMTPAKPRRVPSHGFLDNDGIYDPDCAASGAFKAKQCNGTDTCWCVNSAGVRRTDKGERTKLNCSELVRTNHIFIELKHKKRSDPFINSEVANALRYTIQNRYKLHPNYIRDIEYEYPFISINLKQNASQKLNSDVDIADVAYYFEKDVKRDSIFHSNNSFSLSVGGEPLDVEEMLIYYVDEKPPEFSMKQLTPGVIAVVVFVILALFIGITVLVITRRRRIGKYKKVEIKEMGEMRRGQNV</sequence>
<keyword evidence="5 10" id="KW-1133">Transmembrane helix</keyword>
<gene>
    <name evidence="13" type="primary">TACSTD2</name>
</gene>
<keyword evidence="8" id="KW-0325">Glycoprotein</keyword>
<dbReference type="PROSITE" id="PS51162">
    <property type="entry name" value="THYROGLOBULIN_1_2"/>
    <property type="match status" value="1"/>
</dbReference>
<dbReference type="InterPro" id="IPR000716">
    <property type="entry name" value="Thyroglobulin_1"/>
</dbReference>
<dbReference type="CDD" id="cd00191">
    <property type="entry name" value="TY"/>
    <property type="match status" value="1"/>
</dbReference>
<dbReference type="SMART" id="SM00211">
    <property type="entry name" value="TY"/>
    <property type="match status" value="1"/>
</dbReference>
<dbReference type="Ensembl" id="ENSCPRT00005009700.1">
    <property type="protein sequence ID" value="ENSCPRP00005008233.1"/>
    <property type="gene ID" value="ENSCPRG00005005890.1"/>
</dbReference>
<dbReference type="SUPFAM" id="SSF57610">
    <property type="entry name" value="Thyroglobulin type-1 domain"/>
    <property type="match status" value="1"/>
</dbReference>
<evidence type="ECO:0000256" key="8">
    <source>
        <dbReference type="ARBA" id="ARBA00023180"/>
    </source>
</evidence>
<evidence type="ECO:0000256" key="6">
    <source>
        <dbReference type="ARBA" id="ARBA00023136"/>
    </source>
</evidence>
<feature type="chain" id="PRO_5029788202" evidence="11">
    <location>
        <begin position="23"/>
        <end position="310"/>
    </location>
</feature>
<evidence type="ECO:0000256" key="11">
    <source>
        <dbReference type="SAM" id="SignalP"/>
    </source>
</evidence>
<dbReference type="InterPro" id="IPR049420">
    <property type="entry name" value="EPCAM-Trop-2_C"/>
</dbReference>
<dbReference type="InterPro" id="IPR043406">
    <property type="entry name" value="EPCAM/Trop-2"/>
</dbReference>
<dbReference type="InterPro" id="IPR036857">
    <property type="entry name" value="Thyroglobulin_1_sf"/>
</dbReference>
<dbReference type="InterPro" id="IPR041630">
    <property type="entry name" value="EpCAM_N"/>
</dbReference>
<dbReference type="PANTHER" id="PTHR14168">
    <property type="entry name" value="TUMOR-ASSOCIATED CALCIUM SIGNAL TRANSDUCER"/>
    <property type="match status" value="1"/>
</dbReference>
<name>A0A7M4EF85_CROPO</name>
<evidence type="ECO:0000256" key="9">
    <source>
        <dbReference type="PROSITE-ProRule" id="PRU00500"/>
    </source>
</evidence>
<organism evidence="13 14">
    <name type="scientific">Crocodylus porosus</name>
    <name type="common">Saltwater crocodile</name>
    <name type="synonym">Estuarine crocodile</name>
    <dbReference type="NCBI Taxonomy" id="8502"/>
    <lineage>
        <taxon>Eukaryota</taxon>
        <taxon>Metazoa</taxon>
        <taxon>Chordata</taxon>
        <taxon>Craniata</taxon>
        <taxon>Vertebrata</taxon>
        <taxon>Euteleostomi</taxon>
        <taxon>Archelosauria</taxon>
        <taxon>Archosauria</taxon>
        <taxon>Crocodylia</taxon>
        <taxon>Longirostres</taxon>
        <taxon>Crocodylidae</taxon>
        <taxon>Crocodylus</taxon>
    </lineage>
</organism>
<feature type="domain" description="Thyroglobulin type-1" evidence="12">
    <location>
        <begin position="60"/>
        <end position="132"/>
    </location>
</feature>
<evidence type="ECO:0000313" key="14">
    <source>
        <dbReference type="Proteomes" id="UP000594220"/>
    </source>
</evidence>
<keyword evidence="4 11" id="KW-0732">Signal</keyword>
<keyword evidence="6 10" id="KW-0472">Membrane</keyword>
<dbReference type="PROSITE" id="PS00484">
    <property type="entry name" value="THYROGLOBULIN_1_1"/>
    <property type="match status" value="1"/>
</dbReference>
<dbReference type="Proteomes" id="UP000594220">
    <property type="component" value="Unplaced"/>
</dbReference>
<evidence type="ECO:0000256" key="1">
    <source>
        <dbReference type="ARBA" id="ARBA00004479"/>
    </source>
</evidence>
<reference evidence="13" key="1">
    <citation type="submission" date="2025-08" db="UniProtKB">
        <authorList>
            <consortium name="Ensembl"/>
        </authorList>
    </citation>
    <scope>IDENTIFICATION</scope>
</reference>
<dbReference type="Pfam" id="PF18635">
    <property type="entry name" value="EpCAM_N"/>
    <property type="match status" value="1"/>
</dbReference>
<keyword evidence="3 10" id="KW-0812">Transmembrane</keyword>
<protein>
    <submittedName>
        <fullName evidence="13">Tumor associated calcium signal transducer 2</fullName>
    </submittedName>
</protein>
<evidence type="ECO:0000259" key="12">
    <source>
        <dbReference type="PROSITE" id="PS51162"/>
    </source>
</evidence>
<dbReference type="GeneTree" id="ENSGT00390000018245"/>
<accession>A0A7M4EF85</accession>
<dbReference type="Pfam" id="PF21283">
    <property type="entry name" value="EPCAM-Trop-2_C"/>
    <property type="match status" value="1"/>
</dbReference>
<keyword evidence="7" id="KW-1015">Disulfide bond</keyword>
<keyword evidence="14" id="KW-1185">Reference proteome</keyword>
<feature type="transmembrane region" description="Helical" evidence="10">
    <location>
        <begin position="263"/>
        <end position="285"/>
    </location>
</feature>
<evidence type="ECO:0000256" key="10">
    <source>
        <dbReference type="SAM" id="Phobius"/>
    </source>
</evidence>
<dbReference type="Pfam" id="PF00086">
    <property type="entry name" value="Thyroglobulin_1"/>
    <property type="match status" value="1"/>
</dbReference>
<evidence type="ECO:0000313" key="13">
    <source>
        <dbReference type="Ensembl" id="ENSCPRP00005008233.1"/>
    </source>
</evidence>
<dbReference type="PANTHER" id="PTHR14168:SF5">
    <property type="entry name" value="TUMOR-ASSOCIATED CALCIUM SIGNAL TRANSDUCER 2"/>
    <property type="match status" value="1"/>
</dbReference>
<evidence type="ECO:0000256" key="5">
    <source>
        <dbReference type="ARBA" id="ARBA00022989"/>
    </source>
</evidence>
<evidence type="ECO:0000256" key="2">
    <source>
        <dbReference type="ARBA" id="ARBA00007669"/>
    </source>
</evidence>
<evidence type="ECO:0000256" key="4">
    <source>
        <dbReference type="ARBA" id="ARBA00022729"/>
    </source>
</evidence>
<feature type="signal peptide" evidence="11">
    <location>
        <begin position="1"/>
        <end position="22"/>
    </location>
</feature>
<comment type="similarity">
    <text evidence="2">Belongs to the EPCAM family.</text>
</comment>
<proteinExistence type="inferred from homology"/>
<dbReference type="Gene3D" id="4.10.800.10">
    <property type="entry name" value="Thyroglobulin type-1"/>
    <property type="match status" value="1"/>
</dbReference>
<dbReference type="AlphaFoldDB" id="A0A7M4EF85"/>
<dbReference type="GO" id="GO:0016020">
    <property type="term" value="C:membrane"/>
    <property type="evidence" value="ECO:0007669"/>
    <property type="project" value="UniProtKB-SubCell"/>
</dbReference>
<evidence type="ECO:0000256" key="7">
    <source>
        <dbReference type="ARBA" id="ARBA00023157"/>
    </source>
</evidence>
<dbReference type="OMA" id="YDPDCDH"/>
<comment type="subcellular location">
    <subcellularLocation>
        <location evidence="1">Membrane</location>
        <topology evidence="1">Single-pass type I membrane protein</topology>
    </subcellularLocation>
</comment>
<comment type="caution">
    <text evidence="9">Lacks conserved residue(s) required for the propagation of feature annotation.</text>
</comment>